<organism evidence="6 7">
    <name type="scientific">Leptotrombidium deliense</name>
    <dbReference type="NCBI Taxonomy" id="299467"/>
    <lineage>
        <taxon>Eukaryota</taxon>
        <taxon>Metazoa</taxon>
        <taxon>Ecdysozoa</taxon>
        <taxon>Arthropoda</taxon>
        <taxon>Chelicerata</taxon>
        <taxon>Arachnida</taxon>
        <taxon>Acari</taxon>
        <taxon>Acariformes</taxon>
        <taxon>Trombidiformes</taxon>
        <taxon>Prostigmata</taxon>
        <taxon>Anystina</taxon>
        <taxon>Parasitengona</taxon>
        <taxon>Trombiculoidea</taxon>
        <taxon>Trombiculidae</taxon>
        <taxon>Leptotrombidium</taxon>
    </lineage>
</organism>
<dbReference type="EMBL" id="NCKV01035285">
    <property type="protein sequence ID" value="RWS18725.1"/>
    <property type="molecule type" value="Genomic_DNA"/>
</dbReference>
<dbReference type="InterPro" id="IPR000215">
    <property type="entry name" value="Serpin_fam"/>
</dbReference>
<protein>
    <submittedName>
        <fullName evidence="6">Putative serpin-like protein</fullName>
    </submittedName>
</protein>
<dbReference type="Proteomes" id="UP000288716">
    <property type="component" value="Unassembled WGS sequence"/>
</dbReference>
<name>A0A443RU57_9ACAR</name>
<reference evidence="6 7" key="1">
    <citation type="journal article" date="2018" name="Gigascience">
        <title>Genomes of trombidid mites reveal novel predicted allergens and laterally-transferred genes associated with secondary metabolism.</title>
        <authorList>
            <person name="Dong X."/>
            <person name="Chaisiri K."/>
            <person name="Xia D."/>
            <person name="Armstrong S.D."/>
            <person name="Fang Y."/>
            <person name="Donnelly M.J."/>
            <person name="Kadowaki T."/>
            <person name="McGarry J.W."/>
            <person name="Darby A.C."/>
            <person name="Makepeace B.L."/>
        </authorList>
    </citation>
    <scope>NUCLEOTIDE SEQUENCE [LARGE SCALE GENOMIC DNA]</scope>
    <source>
        <strain evidence="6">UoL-UT</strain>
    </source>
</reference>
<evidence type="ECO:0000313" key="7">
    <source>
        <dbReference type="Proteomes" id="UP000288716"/>
    </source>
</evidence>
<gene>
    <name evidence="6" type="ORF">B4U80_14564</name>
</gene>
<keyword evidence="4" id="KW-0325">Glycoprotein</keyword>
<evidence type="ECO:0000256" key="3">
    <source>
        <dbReference type="ARBA" id="ARBA00022900"/>
    </source>
</evidence>
<sequence>LNGRNNLNISPIVVYDCLNNFKQYANNETRKQFDHVLGSEFVNIEEKLAHLKSAKNLEFNMESKCLINNNVALKDLSSLANFQVEDFSLNRNKIVKECNEWVNDVTKGKINTIMDDINSDALVIMLGANYFYSKWETPFLTSMTKNRVFYNNGVNETFVPTMFAQDVECNFYTSNITRMTNFSKNKEIIDLDIIDIPYMNNVCMTIVKPKIVKDFFASPYD</sequence>
<feature type="non-terminal residue" evidence="6">
    <location>
        <position position="1"/>
    </location>
</feature>
<accession>A0A443RU57</accession>
<keyword evidence="2" id="KW-0646">Protease inhibitor</keyword>
<keyword evidence="3" id="KW-0722">Serine protease inhibitor</keyword>
<dbReference type="PANTHER" id="PTHR11461">
    <property type="entry name" value="SERINE PROTEASE INHIBITOR, SERPIN"/>
    <property type="match status" value="1"/>
</dbReference>
<dbReference type="InterPro" id="IPR036186">
    <property type="entry name" value="Serpin_sf"/>
</dbReference>
<dbReference type="PANTHER" id="PTHR11461:SF211">
    <property type="entry name" value="GH10112P-RELATED"/>
    <property type="match status" value="1"/>
</dbReference>
<feature type="non-terminal residue" evidence="6">
    <location>
        <position position="221"/>
    </location>
</feature>
<dbReference type="VEuPathDB" id="VectorBase:LDEU013315"/>
<dbReference type="Gene3D" id="3.30.497.10">
    <property type="entry name" value="Antithrombin, subunit I, domain 2"/>
    <property type="match status" value="1"/>
</dbReference>
<evidence type="ECO:0000256" key="1">
    <source>
        <dbReference type="ARBA" id="ARBA00009500"/>
    </source>
</evidence>
<keyword evidence="7" id="KW-1185">Reference proteome</keyword>
<dbReference type="InterPro" id="IPR042185">
    <property type="entry name" value="Serpin_sf_2"/>
</dbReference>
<dbReference type="SUPFAM" id="SSF56574">
    <property type="entry name" value="Serpins"/>
    <property type="match status" value="1"/>
</dbReference>
<comment type="caution">
    <text evidence="6">The sequence shown here is derived from an EMBL/GenBank/DDBJ whole genome shotgun (WGS) entry which is preliminary data.</text>
</comment>
<dbReference type="Gene3D" id="2.30.39.10">
    <property type="entry name" value="Alpha-1-antitrypsin, domain 1"/>
    <property type="match status" value="1"/>
</dbReference>
<dbReference type="InterPro" id="IPR023796">
    <property type="entry name" value="Serpin_dom"/>
</dbReference>
<evidence type="ECO:0000256" key="4">
    <source>
        <dbReference type="ARBA" id="ARBA00023180"/>
    </source>
</evidence>
<comment type="similarity">
    <text evidence="1">Belongs to the serpin family.</text>
</comment>
<proteinExistence type="inferred from homology"/>
<dbReference type="OrthoDB" id="6515587at2759"/>
<evidence type="ECO:0000313" key="6">
    <source>
        <dbReference type="EMBL" id="RWS18725.1"/>
    </source>
</evidence>
<dbReference type="GO" id="GO:0005615">
    <property type="term" value="C:extracellular space"/>
    <property type="evidence" value="ECO:0007669"/>
    <property type="project" value="InterPro"/>
</dbReference>
<dbReference type="Pfam" id="PF00079">
    <property type="entry name" value="Serpin"/>
    <property type="match status" value="1"/>
</dbReference>
<dbReference type="InterPro" id="IPR042178">
    <property type="entry name" value="Serpin_sf_1"/>
</dbReference>
<evidence type="ECO:0000256" key="2">
    <source>
        <dbReference type="ARBA" id="ARBA00022690"/>
    </source>
</evidence>
<dbReference type="GO" id="GO:0004867">
    <property type="term" value="F:serine-type endopeptidase inhibitor activity"/>
    <property type="evidence" value="ECO:0007669"/>
    <property type="project" value="UniProtKB-KW"/>
</dbReference>
<evidence type="ECO:0000259" key="5">
    <source>
        <dbReference type="Pfam" id="PF00079"/>
    </source>
</evidence>
<dbReference type="AlphaFoldDB" id="A0A443RU57"/>
<feature type="domain" description="Serpin" evidence="5">
    <location>
        <begin position="4"/>
        <end position="210"/>
    </location>
</feature>